<evidence type="ECO:0000313" key="9">
    <source>
        <dbReference type="EMBL" id="AIL45370.1"/>
    </source>
</evidence>
<keyword evidence="4" id="KW-0472">Membrane</keyword>
<dbReference type="InterPro" id="IPR019734">
    <property type="entry name" value="TPR_rpt"/>
</dbReference>
<dbReference type="SUPFAM" id="SSF48452">
    <property type="entry name" value="TPR-like"/>
    <property type="match status" value="1"/>
</dbReference>
<dbReference type="STRING" id="1338011.BD94_1595"/>
<feature type="domain" description="RagB/SusD" evidence="7">
    <location>
        <begin position="334"/>
        <end position="409"/>
    </location>
</feature>
<protein>
    <submittedName>
        <fullName evidence="9">Uncharacterized protein</fullName>
    </submittedName>
</protein>
<keyword evidence="5" id="KW-0998">Cell outer membrane</keyword>
<evidence type="ECO:0000259" key="7">
    <source>
        <dbReference type="Pfam" id="PF07980"/>
    </source>
</evidence>
<dbReference type="PROSITE" id="PS51257">
    <property type="entry name" value="PROKAR_LIPOPROTEIN"/>
    <property type="match status" value="1"/>
</dbReference>
<dbReference type="Proteomes" id="UP000028933">
    <property type="component" value="Chromosome"/>
</dbReference>
<comment type="subcellular location">
    <subcellularLocation>
        <location evidence="1">Cell outer membrane</location>
    </subcellularLocation>
</comment>
<gene>
    <name evidence="9" type="ORF">BD94_1595</name>
</gene>
<dbReference type="Pfam" id="PF14322">
    <property type="entry name" value="SusD-like_3"/>
    <property type="match status" value="1"/>
</dbReference>
<accession>A0A077EIK0</accession>
<sequence length="451" mass="51159">MKETLKKIFGFLSVLVVLTSCSRFLDEKSDSQLATPQILEDNQALLDRITDVLGDFASSGMTSSDEFYLSDSDYNGLEYNEDKRLYTWQPDYVSTNQGVGNDWYSCYKAIYVSNAVLDNLETYHIMGAENVKGQALALRAIRYLDAVQIWCVAYNEMAAGQDLGLPLRLDSDMNQTSVRSSVKQTYDQILKDLTQAVELLPVKQVAASRPSKITALGYLARTYLFMGDYEKALQYALRALDLQNTLMDFNTLKSSDTYPIKDMNAEVLLRTTMRISGPVRFAVAKVPLNLFQLYQENDLRKLIYFRVNPNGDIIFKGNYTGGSSGKMTSVAVDELYLIAAESYAQTGDVTKSMKMLNALLITRWKAETFIPFVANSKEEALQLIRKERQKELLFRGIRWADLKRYNRDGANITLTRTIENKQYSLPPNDPRYAIAIPEDIIKLSGMSQNHR</sequence>
<dbReference type="GO" id="GO:0009279">
    <property type="term" value="C:cell outer membrane"/>
    <property type="evidence" value="ECO:0007669"/>
    <property type="project" value="UniProtKB-SubCell"/>
</dbReference>
<feature type="repeat" description="TPR" evidence="6">
    <location>
        <begin position="213"/>
        <end position="246"/>
    </location>
</feature>
<dbReference type="EMBL" id="CP007547">
    <property type="protein sequence ID" value="AIL45370.1"/>
    <property type="molecule type" value="Genomic_DNA"/>
</dbReference>
<name>A0A077EIK0_9FLAO</name>
<keyword evidence="3" id="KW-0732">Signal</keyword>
<evidence type="ECO:0000256" key="2">
    <source>
        <dbReference type="ARBA" id="ARBA00006275"/>
    </source>
</evidence>
<evidence type="ECO:0000256" key="3">
    <source>
        <dbReference type="ARBA" id="ARBA00022729"/>
    </source>
</evidence>
<dbReference type="InterPro" id="IPR033985">
    <property type="entry name" value="SusD-like_N"/>
</dbReference>
<dbReference type="RefSeq" id="WP_024566457.1">
    <property type="nucleotide sequence ID" value="NZ_CP007547.1"/>
</dbReference>
<evidence type="ECO:0000313" key="10">
    <source>
        <dbReference type="Proteomes" id="UP000028933"/>
    </source>
</evidence>
<keyword evidence="6" id="KW-0802">TPR repeat</keyword>
<dbReference type="Gene3D" id="1.25.40.390">
    <property type="match status" value="1"/>
</dbReference>
<dbReference type="PROSITE" id="PS50005">
    <property type="entry name" value="TPR"/>
    <property type="match status" value="1"/>
</dbReference>
<comment type="similarity">
    <text evidence="2">Belongs to the SusD family.</text>
</comment>
<dbReference type="SMART" id="SM00028">
    <property type="entry name" value="TPR"/>
    <property type="match status" value="1"/>
</dbReference>
<dbReference type="InterPro" id="IPR012944">
    <property type="entry name" value="SusD_RagB_dom"/>
</dbReference>
<dbReference type="Pfam" id="PF07980">
    <property type="entry name" value="SusD_RagB"/>
    <property type="match status" value="1"/>
</dbReference>
<proteinExistence type="inferred from homology"/>
<dbReference type="InterPro" id="IPR011990">
    <property type="entry name" value="TPR-like_helical_dom_sf"/>
</dbReference>
<evidence type="ECO:0000256" key="5">
    <source>
        <dbReference type="ARBA" id="ARBA00023237"/>
    </source>
</evidence>
<dbReference type="KEGG" id="eao:BD94_1595"/>
<feature type="domain" description="SusD-like N-terminal" evidence="8">
    <location>
        <begin position="24"/>
        <end position="224"/>
    </location>
</feature>
<organism evidence="9 10">
    <name type="scientific">Elizabethkingia anophelis NUHP1</name>
    <dbReference type="NCBI Taxonomy" id="1338011"/>
    <lineage>
        <taxon>Bacteria</taxon>
        <taxon>Pseudomonadati</taxon>
        <taxon>Bacteroidota</taxon>
        <taxon>Flavobacteriia</taxon>
        <taxon>Flavobacteriales</taxon>
        <taxon>Weeksellaceae</taxon>
        <taxon>Elizabethkingia</taxon>
    </lineage>
</organism>
<dbReference type="AlphaFoldDB" id="A0A077EIK0"/>
<evidence type="ECO:0000256" key="4">
    <source>
        <dbReference type="ARBA" id="ARBA00023136"/>
    </source>
</evidence>
<reference evidence="9 10" key="1">
    <citation type="journal article" date="2013" name="Lancet">
        <title>First case of E anophelis outbreak in an intensive-care unit.</title>
        <authorList>
            <person name="Teo J."/>
            <person name="Tan S.Y."/>
            <person name="Tay M."/>
            <person name="Ding Y."/>
            <person name="Kjelleberg S."/>
            <person name="Givskov M."/>
            <person name="Lin R.T."/>
            <person name="Yang L."/>
        </authorList>
    </citation>
    <scope>NUCLEOTIDE SEQUENCE [LARGE SCALE GENOMIC DNA]</scope>
    <source>
        <strain evidence="9 10">NUHP1</strain>
    </source>
</reference>
<evidence type="ECO:0000259" key="8">
    <source>
        <dbReference type="Pfam" id="PF14322"/>
    </source>
</evidence>
<evidence type="ECO:0000256" key="6">
    <source>
        <dbReference type="PROSITE-ProRule" id="PRU00339"/>
    </source>
</evidence>
<dbReference type="HOGENOM" id="CLU_015553_3_0_10"/>
<evidence type="ECO:0000256" key="1">
    <source>
        <dbReference type="ARBA" id="ARBA00004442"/>
    </source>
</evidence>
<dbReference type="eggNOG" id="COG1834">
    <property type="taxonomic scope" value="Bacteria"/>
</dbReference>